<dbReference type="Proteomes" id="UP001497516">
    <property type="component" value="Chromosome 7"/>
</dbReference>
<dbReference type="InterPro" id="IPR018202">
    <property type="entry name" value="Ser_caboxypep_ser_AS"/>
</dbReference>
<dbReference type="AlphaFoldDB" id="A0AAV2G0J1"/>
<dbReference type="Pfam" id="PF00450">
    <property type="entry name" value="Peptidase_S10"/>
    <property type="match status" value="1"/>
</dbReference>
<reference evidence="5 6" key="1">
    <citation type="submission" date="2024-04" db="EMBL/GenBank/DDBJ databases">
        <authorList>
            <person name="Fracassetti M."/>
        </authorList>
    </citation>
    <scope>NUCLEOTIDE SEQUENCE [LARGE SCALE GENOMIC DNA]</scope>
</reference>
<dbReference type="InterPro" id="IPR029058">
    <property type="entry name" value="AB_hydrolase_fold"/>
</dbReference>
<feature type="chain" id="PRO_5043090826" description="Carboxypeptidase" evidence="4">
    <location>
        <begin position="32"/>
        <end position="461"/>
    </location>
</feature>
<dbReference type="PANTHER" id="PTHR11802:SF454">
    <property type="entry name" value="SERINE CARBOXYPEPTIDASE-LIKE 50"/>
    <property type="match status" value="1"/>
</dbReference>
<evidence type="ECO:0000256" key="4">
    <source>
        <dbReference type="RuleBase" id="RU361156"/>
    </source>
</evidence>
<dbReference type="EC" id="3.4.16.-" evidence="4"/>
<name>A0AAV2G0J1_9ROSI</name>
<dbReference type="GO" id="GO:0005576">
    <property type="term" value="C:extracellular region"/>
    <property type="evidence" value="ECO:0007669"/>
    <property type="project" value="UniProtKB-SubCell"/>
</dbReference>
<organism evidence="5 6">
    <name type="scientific">Linum trigynum</name>
    <dbReference type="NCBI Taxonomy" id="586398"/>
    <lineage>
        <taxon>Eukaryota</taxon>
        <taxon>Viridiplantae</taxon>
        <taxon>Streptophyta</taxon>
        <taxon>Embryophyta</taxon>
        <taxon>Tracheophyta</taxon>
        <taxon>Spermatophyta</taxon>
        <taxon>Magnoliopsida</taxon>
        <taxon>eudicotyledons</taxon>
        <taxon>Gunneridae</taxon>
        <taxon>Pentapetalae</taxon>
        <taxon>rosids</taxon>
        <taxon>fabids</taxon>
        <taxon>Malpighiales</taxon>
        <taxon>Linaceae</taxon>
        <taxon>Linum</taxon>
    </lineage>
</organism>
<comment type="subcellular location">
    <subcellularLocation>
        <location evidence="1">Secreted</location>
    </subcellularLocation>
</comment>
<evidence type="ECO:0000256" key="2">
    <source>
        <dbReference type="ARBA" id="ARBA00009431"/>
    </source>
</evidence>
<sequence length="461" mass="50912">MAMAAALQVSFSHFIILLIFTSSLITRSSTATPPSECRLNFPDQAVPTKSGYIPVNPGRSNSAMFYAYYKAQHPHPGPSSQTPILIWLQGGPACSSMLGNFFEIGPYRVSQCHDGNRNDVFLKPNPGTWNRIFDLLFLDNPIGSGFSVASDPAEIPRDQDAVAKHLYAAITGFLELYPAFRSRQIYITGESYAGKFIPSIGYYIVKQNEQQPASKRVNLKGIAIGNGLTDPVTQVTTPASTAYNVGLINERQRSELEQVQSAAVKLVGMKKWVQAANAATSGVSLMMNMTGLATDYDFTRKRPYEQYLVTRLFRSKDAKRKMGANASIEFNVCSTKVRAMLNGDVMQSVKSKVEELLVKKVGKVLLFSGNLDIRLGVASNEAWIRTMNWDGIENYMKAEKNIWRVKGKGSELSGYVQKYESLTSVVLMEAGHMATADQTVNSQAMIEDWVLDKGLFGNKSE</sequence>
<dbReference type="EMBL" id="OZ034820">
    <property type="protein sequence ID" value="CAL1404149.1"/>
    <property type="molecule type" value="Genomic_DNA"/>
</dbReference>
<keyword evidence="4" id="KW-0732">Signal</keyword>
<feature type="signal peptide" evidence="4">
    <location>
        <begin position="1"/>
        <end position="31"/>
    </location>
</feature>
<dbReference type="SUPFAM" id="SSF53474">
    <property type="entry name" value="alpha/beta-Hydrolases"/>
    <property type="match status" value="1"/>
</dbReference>
<keyword evidence="4" id="KW-0121">Carboxypeptidase</keyword>
<keyword evidence="3" id="KW-0964">Secreted</keyword>
<dbReference type="PROSITE" id="PS00131">
    <property type="entry name" value="CARBOXYPEPT_SER_SER"/>
    <property type="match status" value="1"/>
</dbReference>
<keyword evidence="4" id="KW-0645">Protease</keyword>
<dbReference type="InterPro" id="IPR001563">
    <property type="entry name" value="Peptidase_S10"/>
</dbReference>
<dbReference type="PANTHER" id="PTHR11802">
    <property type="entry name" value="SERINE PROTEASE FAMILY S10 SERINE CARBOXYPEPTIDASE"/>
    <property type="match status" value="1"/>
</dbReference>
<comment type="similarity">
    <text evidence="2 4">Belongs to the peptidase S10 family.</text>
</comment>
<keyword evidence="6" id="KW-1185">Reference proteome</keyword>
<dbReference type="PRINTS" id="PR00724">
    <property type="entry name" value="CRBOXYPTASEC"/>
</dbReference>
<dbReference type="Gene3D" id="3.40.50.1820">
    <property type="entry name" value="alpha/beta hydrolase"/>
    <property type="match status" value="1"/>
</dbReference>
<dbReference type="GO" id="GO:0004185">
    <property type="term" value="F:serine-type carboxypeptidase activity"/>
    <property type="evidence" value="ECO:0007669"/>
    <property type="project" value="UniProtKB-UniRule"/>
</dbReference>
<protein>
    <recommendedName>
        <fullName evidence="4">Carboxypeptidase</fullName>
        <ecNumber evidence="4">3.4.16.-</ecNumber>
    </recommendedName>
</protein>
<gene>
    <name evidence="5" type="ORF">LTRI10_LOCUS44030</name>
</gene>
<evidence type="ECO:0000256" key="3">
    <source>
        <dbReference type="ARBA" id="ARBA00022525"/>
    </source>
</evidence>
<evidence type="ECO:0000313" key="5">
    <source>
        <dbReference type="EMBL" id="CAL1404149.1"/>
    </source>
</evidence>
<dbReference type="GO" id="GO:0006508">
    <property type="term" value="P:proteolysis"/>
    <property type="evidence" value="ECO:0007669"/>
    <property type="project" value="UniProtKB-KW"/>
</dbReference>
<evidence type="ECO:0000256" key="1">
    <source>
        <dbReference type="ARBA" id="ARBA00004613"/>
    </source>
</evidence>
<proteinExistence type="inferred from homology"/>
<accession>A0AAV2G0J1</accession>
<keyword evidence="4" id="KW-0378">Hydrolase</keyword>
<evidence type="ECO:0000313" key="6">
    <source>
        <dbReference type="Proteomes" id="UP001497516"/>
    </source>
</evidence>